<evidence type="ECO:0000313" key="2">
    <source>
        <dbReference type="Proteomes" id="UP000708208"/>
    </source>
</evidence>
<name>A0A8J2J2E3_9HEXA</name>
<organism evidence="1 2">
    <name type="scientific">Allacma fusca</name>
    <dbReference type="NCBI Taxonomy" id="39272"/>
    <lineage>
        <taxon>Eukaryota</taxon>
        <taxon>Metazoa</taxon>
        <taxon>Ecdysozoa</taxon>
        <taxon>Arthropoda</taxon>
        <taxon>Hexapoda</taxon>
        <taxon>Collembola</taxon>
        <taxon>Symphypleona</taxon>
        <taxon>Sminthuridae</taxon>
        <taxon>Allacma</taxon>
    </lineage>
</organism>
<keyword evidence="2" id="KW-1185">Reference proteome</keyword>
<dbReference type="EMBL" id="CAJVCH010002620">
    <property type="protein sequence ID" value="CAG7645134.1"/>
    <property type="molecule type" value="Genomic_DNA"/>
</dbReference>
<dbReference type="AlphaFoldDB" id="A0A8J2J2E3"/>
<dbReference type="Proteomes" id="UP000708208">
    <property type="component" value="Unassembled WGS sequence"/>
</dbReference>
<reference evidence="1" key="1">
    <citation type="submission" date="2021-06" db="EMBL/GenBank/DDBJ databases">
        <authorList>
            <person name="Hodson N. C."/>
            <person name="Mongue J. A."/>
            <person name="Jaron S. K."/>
        </authorList>
    </citation>
    <scope>NUCLEOTIDE SEQUENCE</scope>
</reference>
<comment type="caution">
    <text evidence="1">The sequence shown here is derived from an EMBL/GenBank/DDBJ whole genome shotgun (WGS) entry which is preliminary data.</text>
</comment>
<evidence type="ECO:0000313" key="1">
    <source>
        <dbReference type="EMBL" id="CAG7645134.1"/>
    </source>
</evidence>
<gene>
    <name evidence="1" type="ORF">AFUS01_LOCUS538</name>
</gene>
<accession>A0A8J2J2E3</accession>
<proteinExistence type="predicted"/>
<protein>
    <submittedName>
        <fullName evidence="1">Uncharacterized protein</fullName>
    </submittedName>
</protein>
<sequence length="82" mass="9998">MKFTPCEVPDTRPRNVRIAELHRRLENKYTEHEALRQIRQRKEKHSVLSIHKRQLELVEEELLVEAVIDDANKRQLQFQTRR</sequence>